<dbReference type="Proteomes" id="UP000032142">
    <property type="component" value="Unassembled WGS sequence"/>
</dbReference>
<evidence type="ECO:0000313" key="1">
    <source>
        <dbReference type="EMBL" id="KHG00561.1"/>
    </source>
</evidence>
<proteinExistence type="predicted"/>
<name>A0A0B0N534_GOSAR</name>
<accession>A0A0B0N534</accession>
<dbReference type="EMBL" id="KN432092">
    <property type="protein sequence ID" value="KHG25349.1"/>
    <property type="molecule type" value="Genomic_DNA"/>
</dbReference>
<evidence type="ECO:0000313" key="3">
    <source>
        <dbReference type="EMBL" id="KHG16747.1"/>
    </source>
</evidence>
<dbReference type="EMBL" id="JRRC01463953">
    <property type="protein sequence ID" value="KHG06969.1"/>
    <property type="molecule type" value="Genomic_DNA"/>
</dbReference>
<keyword evidence="5" id="KW-1185">Reference proteome</keyword>
<reference evidence="2" key="1">
    <citation type="submission" date="2014-09" db="EMBL/GenBank/DDBJ databases">
        <title>G. arboreum L. cv. AKA8401 A2 genome assembly version 1.0.</title>
        <authorList>
            <person name="Mudge J."/>
            <person name="Ramaraj T."/>
            <person name="Lindquist I.E."/>
            <person name="Bharti A.K."/>
            <person name="Sundararajan A."/>
            <person name="Cameron C.T."/>
            <person name="Woodward J.E."/>
            <person name="May G.D."/>
            <person name="Brubaker C."/>
            <person name="Broadhvest J."/>
            <person name="Wilkins T.A."/>
        </authorList>
    </citation>
    <scope>NUCLEOTIDE SEQUENCE</scope>
</reference>
<protein>
    <submittedName>
        <fullName evidence="2">Uncharacterized protein</fullName>
    </submittedName>
</protein>
<evidence type="ECO:0000313" key="2">
    <source>
        <dbReference type="EMBL" id="KHG06969.1"/>
    </source>
</evidence>
<sequence>MSNQETPHFSTLYQFIHNQFQFIIYIN</sequence>
<evidence type="ECO:0000313" key="5">
    <source>
        <dbReference type="Proteomes" id="UP000032142"/>
    </source>
</evidence>
<dbReference type="EMBL" id="KN406855">
    <property type="protein sequence ID" value="KHG16747.1"/>
    <property type="molecule type" value="Genomic_DNA"/>
</dbReference>
<dbReference type="AlphaFoldDB" id="A0A0B0N534"/>
<evidence type="ECO:0000313" key="4">
    <source>
        <dbReference type="EMBL" id="KHG25349.1"/>
    </source>
</evidence>
<reference evidence="5" key="2">
    <citation type="submission" date="2014-09" db="EMBL/GenBank/DDBJ databases">
        <authorList>
            <person name="Mudge J."/>
            <person name="Ramaraj T."/>
            <person name="Lindquist I.E."/>
            <person name="Bharti A.K."/>
            <person name="Sundararajan A."/>
            <person name="Cameron C.T."/>
            <person name="Woodward J.E."/>
            <person name="May G.D."/>
            <person name="Brubaker C."/>
            <person name="Broadhvest J."/>
            <person name="Wilkins T.A."/>
        </authorList>
    </citation>
    <scope>NUCLEOTIDE SEQUENCE</scope>
    <source>
        <strain evidence="5">cv. AKA8401</strain>
    </source>
</reference>
<gene>
    <name evidence="4" type="ORF">F383_06336</name>
    <name evidence="1" type="ORF">F383_17594</name>
    <name evidence="3" type="ORF">F383_23701</name>
    <name evidence="2" type="ORF">F383_33502</name>
</gene>
<organism evidence="2 5">
    <name type="scientific">Gossypium arboreum</name>
    <name type="common">Tree cotton</name>
    <name type="synonym">Gossypium nanking</name>
    <dbReference type="NCBI Taxonomy" id="29729"/>
    <lineage>
        <taxon>Eukaryota</taxon>
        <taxon>Viridiplantae</taxon>
        <taxon>Streptophyta</taxon>
        <taxon>Embryophyta</taxon>
        <taxon>Tracheophyta</taxon>
        <taxon>Spermatophyta</taxon>
        <taxon>Magnoliopsida</taxon>
        <taxon>eudicotyledons</taxon>
        <taxon>Gunneridae</taxon>
        <taxon>Pentapetalae</taxon>
        <taxon>rosids</taxon>
        <taxon>malvids</taxon>
        <taxon>Malvales</taxon>
        <taxon>Malvaceae</taxon>
        <taxon>Malvoideae</taxon>
        <taxon>Gossypium</taxon>
    </lineage>
</organism>
<dbReference type="EMBL" id="JRRC01135764">
    <property type="protein sequence ID" value="KHG00561.1"/>
    <property type="molecule type" value="Genomic_DNA"/>
</dbReference>